<dbReference type="InterPro" id="IPR011006">
    <property type="entry name" value="CheY-like_superfamily"/>
</dbReference>
<dbReference type="Proteomes" id="UP000632858">
    <property type="component" value="Unassembled WGS sequence"/>
</dbReference>
<evidence type="ECO:0000313" key="6">
    <source>
        <dbReference type="EMBL" id="GGF94053.1"/>
    </source>
</evidence>
<feature type="domain" description="Response regulatory" evidence="5">
    <location>
        <begin position="3"/>
        <end position="119"/>
    </location>
</feature>
<dbReference type="Pfam" id="PF00196">
    <property type="entry name" value="GerE"/>
    <property type="match status" value="1"/>
</dbReference>
<evidence type="ECO:0000259" key="4">
    <source>
        <dbReference type="PROSITE" id="PS50043"/>
    </source>
</evidence>
<comment type="caution">
    <text evidence="6">The sequence shown here is derived from an EMBL/GenBank/DDBJ whole genome shotgun (WGS) entry which is preliminary data.</text>
</comment>
<evidence type="ECO:0000313" key="7">
    <source>
        <dbReference type="Proteomes" id="UP000632858"/>
    </source>
</evidence>
<dbReference type="PROSITE" id="PS00622">
    <property type="entry name" value="HTH_LUXR_1"/>
    <property type="match status" value="1"/>
</dbReference>
<dbReference type="RefSeq" id="WP_188449480.1">
    <property type="nucleotide sequence ID" value="NZ_BMFO01000003.1"/>
</dbReference>
<reference evidence="6" key="2">
    <citation type="submission" date="2020-09" db="EMBL/GenBank/DDBJ databases">
        <authorList>
            <person name="Sun Q."/>
            <person name="Zhou Y."/>
        </authorList>
    </citation>
    <scope>NUCLEOTIDE SEQUENCE</scope>
    <source>
        <strain evidence="6">CGMCC 1.12726</strain>
    </source>
</reference>
<dbReference type="CDD" id="cd06170">
    <property type="entry name" value="LuxR_C_like"/>
    <property type="match status" value="1"/>
</dbReference>
<dbReference type="Gene3D" id="3.40.50.2300">
    <property type="match status" value="1"/>
</dbReference>
<dbReference type="PROSITE" id="PS50043">
    <property type="entry name" value="HTH_LUXR_2"/>
    <property type="match status" value="1"/>
</dbReference>
<name>A0A917CRH4_9GAMM</name>
<dbReference type="PANTHER" id="PTHR43214:SF43">
    <property type="entry name" value="TWO-COMPONENT RESPONSE REGULATOR"/>
    <property type="match status" value="1"/>
</dbReference>
<dbReference type="InterPro" id="IPR058245">
    <property type="entry name" value="NreC/VraR/RcsB-like_REC"/>
</dbReference>
<accession>A0A917CRH4</accession>
<dbReference type="EMBL" id="BMFO01000003">
    <property type="protein sequence ID" value="GGF94053.1"/>
    <property type="molecule type" value="Genomic_DNA"/>
</dbReference>
<dbReference type="Pfam" id="PF00072">
    <property type="entry name" value="Response_reg"/>
    <property type="match status" value="1"/>
</dbReference>
<evidence type="ECO:0000256" key="3">
    <source>
        <dbReference type="PROSITE-ProRule" id="PRU00169"/>
    </source>
</evidence>
<dbReference type="SMART" id="SM00421">
    <property type="entry name" value="HTH_LUXR"/>
    <property type="match status" value="1"/>
</dbReference>
<protein>
    <submittedName>
        <fullName evidence="6">DNA-binding response regulator</fullName>
    </submittedName>
</protein>
<reference evidence="6" key="1">
    <citation type="journal article" date="2014" name="Int. J. Syst. Evol. Microbiol.">
        <title>Complete genome sequence of Corynebacterium casei LMG S-19264T (=DSM 44701T), isolated from a smear-ripened cheese.</title>
        <authorList>
            <consortium name="US DOE Joint Genome Institute (JGI-PGF)"/>
            <person name="Walter F."/>
            <person name="Albersmeier A."/>
            <person name="Kalinowski J."/>
            <person name="Ruckert C."/>
        </authorList>
    </citation>
    <scope>NUCLEOTIDE SEQUENCE</scope>
    <source>
        <strain evidence="6">CGMCC 1.12726</strain>
    </source>
</reference>
<feature type="modified residue" description="4-aspartylphosphate" evidence="3">
    <location>
        <position position="54"/>
    </location>
</feature>
<evidence type="ECO:0000259" key="5">
    <source>
        <dbReference type="PROSITE" id="PS50110"/>
    </source>
</evidence>
<organism evidence="6 7">
    <name type="scientific">Arenimonas maotaiensis</name>
    <dbReference type="NCBI Taxonomy" id="1446479"/>
    <lineage>
        <taxon>Bacteria</taxon>
        <taxon>Pseudomonadati</taxon>
        <taxon>Pseudomonadota</taxon>
        <taxon>Gammaproteobacteria</taxon>
        <taxon>Lysobacterales</taxon>
        <taxon>Lysobacteraceae</taxon>
        <taxon>Arenimonas</taxon>
    </lineage>
</organism>
<sequence length="201" mass="21673">MIRIVLLDDHAIVREGIKRLLENEPDMTVCAECGTVNQALSHLQRFGPDVLVVDISLAEGNSFSLVENLAKAGIGVKVLMLSMHDSPAFVGKSLSLGAAGYVTKAAAAKELVSALRRIMAGDTYVSSDIRRPAPSVAPKLTQRESDTLKLLLQGLSAKTIAARLGINDKTMYGHRANIMLKLQARDLTDLQEKAVRLGLLD</sequence>
<dbReference type="InterPro" id="IPR000792">
    <property type="entry name" value="Tscrpt_reg_LuxR_C"/>
</dbReference>
<dbReference type="PANTHER" id="PTHR43214">
    <property type="entry name" value="TWO-COMPONENT RESPONSE REGULATOR"/>
    <property type="match status" value="1"/>
</dbReference>
<evidence type="ECO:0000256" key="1">
    <source>
        <dbReference type="ARBA" id="ARBA00022553"/>
    </source>
</evidence>
<dbReference type="SMART" id="SM00448">
    <property type="entry name" value="REC"/>
    <property type="match status" value="1"/>
</dbReference>
<dbReference type="PROSITE" id="PS50110">
    <property type="entry name" value="RESPONSE_REGULATORY"/>
    <property type="match status" value="1"/>
</dbReference>
<feature type="domain" description="HTH luxR-type" evidence="4">
    <location>
        <begin position="133"/>
        <end position="198"/>
    </location>
</feature>
<keyword evidence="2 6" id="KW-0238">DNA-binding</keyword>
<dbReference type="GO" id="GO:0006355">
    <property type="term" value="P:regulation of DNA-templated transcription"/>
    <property type="evidence" value="ECO:0007669"/>
    <property type="project" value="InterPro"/>
</dbReference>
<evidence type="ECO:0000256" key="2">
    <source>
        <dbReference type="ARBA" id="ARBA00023125"/>
    </source>
</evidence>
<keyword evidence="7" id="KW-1185">Reference proteome</keyword>
<keyword evidence="1 3" id="KW-0597">Phosphoprotein</keyword>
<dbReference type="AlphaFoldDB" id="A0A917CRH4"/>
<dbReference type="CDD" id="cd17535">
    <property type="entry name" value="REC_NarL-like"/>
    <property type="match status" value="1"/>
</dbReference>
<dbReference type="InterPro" id="IPR016032">
    <property type="entry name" value="Sig_transdc_resp-reg_C-effctor"/>
</dbReference>
<dbReference type="GO" id="GO:0000160">
    <property type="term" value="P:phosphorelay signal transduction system"/>
    <property type="evidence" value="ECO:0007669"/>
    <property type="project" value="InterPro"/>
</dbReference>
<dbReference type="InterPro" id="IPR039420">
    <property type="entry name" value="WalR-like"/>
</dbReference>
<dbReference type="SUPFAM" id="SSF46894">
    <property type="entry name" value="C-terminal effector domain of the bipartite response regulators"/>
    <property type="match status" value="1"/>
</dbReference>
<gene>
    <name evidence="6" type="ORF">GCM10010960_14750</name>
</gene>
<dbReference type="GO" id="GO:0003677">
    <property type="term" value="F:DNA binding"/>
    <property type="evidence" value="ECO:0007669"/>
    <property type="project" value="UniProtKB-KW"/>
</dbReference>
<proteinExistence type="predicted"/>
<dbReference type="SUPFAM" id="SSF52172">
    <property type="entry name" value="CheY-like"/>
    <property type="match status" value="1"/>
</dbReference>
<dbReference type="InterPro" id="IPR001789">
    <property type="entry name" value="Sig_transdc_resp-reg_receiver"/>
</dbReference>
<dbReference type="PRINTS" id="PR00038">
    <property type="entry name" value="HTHLUXR"/>
</dbReference>